<gene>
    <name evidence="1" type="ORF">EJB05_56064</name>
</gene>
<dbReference type="Gramene" id="TVT98629">
    <property type="protein sequence ID" value="TVT98629"/>
    <property type="gene ID" value="EJB05_56064"/>
</dbReference>
<evidence type="ECO:0000313" key="2">
    <source>
        <dbReference type="Proteomes" id="UP000324897"/>
    </source>
</evidence>
<feature type="non-terminal residue" evidence="1">
    <location>
        <position position="1"/>
    </location>
</feature>
<evidence type="ECO:0000313" key="1">
    <source>
        <dbReference type="EMBL" id="TVT98629.1"/>
    </source>
</evidence>
<comment type="caution">
    <text evidence="1">The sequence shown here is derived from an EMBL/GenBank/DDBJ whole genome shotgun (WGS) entry which is preliminary data.</text>
</comment>
<name>A0A5J9SHU7_9POAL</name>
<proteinExistence type="predicted"/>
<sequence>MADWRAPPCPVRTSCGVWCYSPDLPRLLPGTHEGFDGYNHKIYNRTAASNPPTKQGIGMSLATTTQPMGRVDISVSGLTRYQNWLALLLRLKQELGPTTSSWGHCDDETTSGMAFMIPNLRSLCRHQELGGPGLCHAQNTITASQVHRMMEGCLKAGMGTRSQQESNKGKIWLPAMLPLPFPAISALANFVASSRRSFEPLLCAVLVVAGGVAPGLLPQASLAMEEDAARTAPLPVEQRAATQAPSPPVAVLR</sequence>
<dbReference type="EMBL" id="RWGY01000827">
    <property type="protein sequence ID" value="TVT98629.1"/>
    <property type="molecule type" value="Genomic_DNA"/>
</dbReference>
<reference evidence="1 2" key="1">
    <citation type="journal article" date="2019" name="Sci. Rep.">
        <title>A high-quality genome of Eragrostis curvula grass provides insights into Poaceae evolution and supports new strategies to enhance forage quality.</title>
        <authorList>
            <person name="Carballo J."/>
            <person name="Santos B.A.C.M."/>
            <person name="Zappacosta D."/>
            <person name="Garbus I."/>
            <person name="Selva J.P."/>
            <person name="Gallo C.A."/>
            <person name="Diaz A."/>
            <person name="Albertini E."/>
            <person name="Caccamo M."/>
            <person name="Echenique V."/>
        </authorList>
    </citation>
    <scope>NUCLEOTIDE SEQUENCE [LARGE SCALE GENOMIC DNA]</scope>
    <source>
        <strain evidence="2">cv. Victoria</strain>
        <tissue evidence="1">Leaf</tissue>
    </source>
</reference>
<dbReference type="Proteomes" id="UP000324897">
    <property type="component" value="Unassembled WGS sequence"/>
</dbReference>
<accession>A0A5J9SHU7</accession>
<dbReference type="AlphaFoldDB" id="A0A5J9SHU7"/>
<keyword evidence="2" id="KW-1185">Reference proteome</keyword>
<organism evidence="1 2">
    <name type="scientific">Eragrostis curvula</name>
    <name type="common">weeping love grass</name>
    <dbReference type="NCBI Taxonomy" id="38414"/>
    <lineage>
        <taxon>Eukaryota</taxon>
        <taxon>Viridiplantae</taxon>
        <taxon>Streptophyta</taxon>
        <taxon>Embryophyta</taxon>
        <taxon>Tracheophyta</taxon>
        <taxon>Spermatophyta</taxon>
        <taxon>Magnoliopsida</taxon>
        <taxon>Liliopsida</taxon>
        <taxon>Poales</taxon>
        <taxon>Poaceae</taxon>
        <taxon>PACMAD clade</taxon>
        <taxon>Chloridoideae</taxon>
        <taxon>Eragrostideae</taxon>
        <taxon>Eragrostidinae</taxon>
        <taxon>Eragrostis</taxon>
    </lineage>
</organism>
<protein>
    <submittedName>
        <fullName evidence="1">Uncharacterized protein</fullName>
    </submittedName>
</protein>